<gene>
    <name evidence="1" type="ORF">SAMEA2259716_02353</name>
</gene>
<dbReference type="EMBL" id="FVGW01000004">
    <property type="protein sequence ID" value="SKM03154.1"/>
    <property type="molecule type" value="Genomic_DNA"/>
</dbReference>
<reference evidence="1 2" key="1">
    <citation type="submission" date="2016-11" db="EMBL/GenBank/DDBJ databases">
        <authorList>
            <consortium name="Pathogen Informatics"/>
        </authorList>
    </citation>
    <scope>NUCLEOTIDE SEQUENCE [LARGE SCALE GENOMIC DNA]</scope>
    <source>
        <strain evidence="1 2">911</strain>
    </source>
</reference>
<proteinExistence type="predicted"/>
<accession>A0A1U0V131</accession>
<evidence type="ECO:0000313" key="1">
    <source>
        <dbReference type="EMBL" id="SKM03154.1"/>
    </source>
</evidence>
<sequence>MFTRRANGEKPREVKSSDRDLISALIYKHTALVFNARTEVAAGTKYSPSETSCLAAADSILELVYGLKSSDGPSLEERVSRLEKWAKGEIGALP</sequence>
<dbReference type="AlphaFoldDB" id="A0A1U0V131"/>
<protein>
    <submittedName>
        <fullName evidence="1">Uncharacterized protein</fullName>
    </submittedName>
</protein>
<evidence type="ECO:0000313" key="2">
    <source>
        <dbReference type="Proteomes" id="UP000190074"/>
    </source>
</evidence>
<organism evidence="1 2">
    <name type="scientific">Mycobacteroides abscessus subsp. massiliense</name>
    <dbReference type="NCBI Taxonomy" id="1962118"/>
    <lineage>
        <taxon>Bacteria</taxon>
        <taxon>Bacillati</taxon>
        <taxon>Actinomycetota</taxon>
        <taxon>Actinomycetes</taxon>
        <taxon>Mycobacteriales</taxon>
        <taxon>Mycobacteriaceae</taxon>
        <taxon>Mycobacteroides</taxon>
        <taxon>Mycobacteroides abscessus</taxon>
    </lineage>
</organism>
<name>A0A1U0V131_9MYCO</name>
<dbReference type="Proteomes" id="UP000190074">
    <property type="component" value="Unassembled WGS sequence"/>
</dbReference>